<feature type="compositionally biased region" description="Basic and acidic residues" evidence="4">
    <location>
        <begin position="123"/>
        <end position="135"/>
    </location>
</feature>
<evidence type="ECO:0000256" key="5">
    <source>
        <dbReference type="SAM" id="Phobius"/>
    </source>
</evidence>
<dbReference type="PROSITE" id="PS00732">
    <property type="entry name" value="RIBOSOMAL_S16"/>
    <property type="match status" value="1"/>
</dbReference>
<evidence type="ECO:0000256" key="2">
    <source>
        <dbReference type="ARBA" id="ARBA00023274"/>
    </source>
</evidence>
<dbReference type="SUPFAM" id="SSF54565">
    <property type="entry name" value="Ribosomal protein S16"/>
    <property type="match status" value="1"/>
</dbReference>
<name>A0A0G1Y0U0_9BACT</name>
<dbReference type="InterPro" id="IPR000307">
    <property type="entry name" value="Ribosomal_bS16"/>
</dbReference>
<evidence type="ECO:0000313" key="6">
    <source>
        <dbReference type="EMBL" id="KKW37063.1"/>
    </source>
</evidence>
<evidence type="ECO:0000313" key="7">
    <source>
        <dbReference type="Proteomes" id="UP000034290"/>
    </source>
</evidence>
<dbReference type="GO" id="GO:0005737">
    <property type="term" value="C:cytoplasm"/>
    <property type="evidence" value="ECO:0007669"/>
    <property type="project" value="UniProtKB-ARBA"/>
</dbReference>
<feature type="compositionally biased region" description="Basic and acidic residues" evidence="4">
    <location>
        <begin position="101"/>
        <end position="114"/>
    </location>
</feature>
<dbReference type="NCBIfam" id="TIGR00002">
    <property type="entry name" value="S16"/>
    <property type="match status" value="1"/>
</dbReference>
<evidence type="ECO:0000256" key="3">
    <source>
        <dbReference type="HAMAP-Rule" id="MF_00385"/>
    </source>
</evidence>
<gene>
    <name evidence="3" type="primary">rpsP</name>
    <name evidence="6" type="ORF">UY81_C0005G0003</name>
</gene>
<keyword evidence="5" id="KW-1133">Transmembrane helix</keyword>
<dbReference type="EMBL" id="LCRM01000005">
    <property type="protein sequence ID" value="KKW37063.1"/>
    <property type="molecule type" value="Genomic_DNA"/>
</dbReference>
<evidence type="ECO:0000256" key="1">
    <source>
        <dbReference type="ARBA" id="ARBA00022980"/>
    </source>
</evidence>
<feature type="transmembrane region" description="Helical" evidence="5">
    <location>
        <begin position="6"/>
        <end position="25"/>
    </location>
</feature>
<evidence type="ECO:0000256" key="4">
    <source>
        <dbReference type="SAM" id="MobiDB-lite"/>
    </source>
</evidence>
<dbReference type="GO" id="GO:0006412">
    <property type="term" value="P:translation"/>
    <property type="evidence" value="ECO:0007669"/>
    <property type="project" value="UniProtKB-UniRule"/>
</dbReference>
<dbReference type="GO" id="GO:0003735">
    <property type="term" value="F:structural constituent of ribosome"/>
    <property type="evidence" value="ECO:0007669"/>
    <property type="project" value="InterPro"/>
</dbReference>
<accession>A0A0G1Y0U0</accession>
<feature type="compositionally biased region" description="Basic and acidic residues" evidence="4">
    <location>
        <begin position="142"/>
        <end position="154"/>
    </location>
</feature>
<protein>
    <recommendedName>
        <fullName evidence="3">Small ribosomal subunit protein bS16</fullName>
    </recommendedName>
</protein>
<comment type="similarity">
    <text evidence="3">Belongs to the bacterial ribosomal protein bS16 family.</text>
</comment>
<dbReference type="Gene3D" id="3.30.1320.10">
    <property type="match status" value="1"/>
</dbReference>
<keyword evidence="5" id="KW-0812">Transmembrane</keyword>
<dbReference type="AlphaFoldDB" id="A0A0G1Y0U0"/>
<feature type="region of interest" description="Disordered" evidence="4">
    <location>
        <begin position="101"/>
        <end position="154"/>
    </location>
</feature>
<reference evidence="6 7" key="1">
    <citation type="journal article" date="2015" name="Nature">
        <title>rRNA introns, odd ribosomes, and small enigmatic genomes across a large radiation of phyla.</title>
        <authorList>
            <person name="Brown C.T."/>
            <person name="Hug L.A."/>
            <person name="Thomas B.C."/>
            <person name="Sharon I."/>
            <person name="Castelle C.J."/>
            <person name="Singh A."/>
            <person name="Wilkins M.J."/>
            <person name="Williams K.H."/>
            <person name="Banfield J.F."/>
        </authorList>
    </citation>
    <scope>NUCLEOTIDE SEQUENCE [LARGE SCALE GENOMIC DNA]</scope>
</reference>
<dbReference type="HAMAP" id="MF_00385">
    <property type="entry name" value="Ribosomal_bS16"/>
    <property type="match status" value="1"/>
</dbReference>
<sequence>MVYCVIRHGLTIPSVSANLLAYMLIIRLARVGKTKHAAFRLIVSEKTRSPQSSFLELLGNYDPYTHKVNLLADRIKYWLSQGAQTSDTVHNLLVRAKVVEAKTRPQGRAKKEAVQSESAPTESEPKAADKTEEPKTAPAPETKPEDKKAEVKTE</sequence>
<dbReference type="PANTHER" id="PTHR12919">
    <property type="entry name" value="30S RIBOSOMAL PROTEIN S16"/>
    <property type="match status" value="1"/>
</dbReference>
<proteinExistence type="inferred from homology"/>
<dbReference type="PANTHER" id="PTHR12919:SF20">
    <property type="entry name" value="SMALL RIBOSOMAL SUBUNIT PROTEIN BS16M"/>
    <property type="match status" value="1"/>
</dbReference>
<dbReference type="Proteomes" id="UP000034290">
    <property type="component" value="Unassembled WGS sequence"/>
</dbReference>
<dbReference type="InterPro" id="IPR023803">
    <property type="entry name" value="Ribosomal_bS16_dom_sf"/>
</dbReference>
<keyword evidence="1 3" id="KW-0689">Ribosomal protein</keyword>
<keyword evidence="5" id="KW-0472">Membrane</keyword>
<dbReference type="InterPro" id="IPR020592">
    <property type="entry name" value="Ribosomal_bS16_CS"/>
</dbReference>
<keyword evidence="2 3" id="KW-0687">Ribonucleoprotein</keyword>
<dbReference type="GO" id="GO:0015935">
    <property type="term" value="C:small ribosomal subunit"/>
    <property type="evidence" value="ECO:0007669"/>
    <property type="project" value="TreeGrafter"/>
</dbReference>
<organism evidence="6 7">
    <name type="scientific">Candidatus Giovannonibacteria bacterium GW2011_GWA2_53_7</name>
    <dbReference type="NCBI Taxonomy" id="1618650"/>
    <lineage>
        <taxon>Bacteria</taxon>
        <taxon>Candidatus Giovannoniibacteriota</taxon>
    </lineage>
</organism>
<dbReference type="Pfam" id="PF00886">
    <property type="entry name" value="Ribosomal_S16"/>
    <property type="match status" value="1"/>
</dbReference>
<comment type="caution">
    <text evidence="6">The sequence shown here is derived from an EMBL/GenBank/DDBJ whole genome shotgun (WGS) entry which is preliminary data.</text>
</comment>